<gene>
    <name evidence="11" type="primary">recC</name>
    <name evidence="11" type="ordered locus">P9515_11961</name>
</gene>
<evidence type="ECO:0000256" key="7">
    <source>
        <dbReference type="ARBA" id="ARBA00022840"/>
    </source>
</evidence>
<dbReference type="HOGENOM" id="CLU_007513_0_0_3"/>
<evidence type="ECO:0000256" key="9">
    <source>
        <dbReference type="ARBA" id="ARBA00023204"/>
    </source>
</evidence>
<dbReference type="GO" id="GO:0006281">
    <property type="term" value="P:DNA repair"/>
    <property type="evidence" value="ECO:0007669"/>
    <property type="project" value="UniProtKB-KW"/>
</dbReference>
<dbReference type="InterPro" id="IPR041500">
    <property type="entry name" value="RecC_C"/>
</dbReference>
<dbReference type="eggNOG" id="COG1330">
    <property type="taxonomic scope" value="Bacteria"/>
</dbReference>
<dbReference type="InterPro" id="IPR013986">
    <property type="entry name" value="DExx_box_DNA_helicase_dom_sf"/>
</dbReference>
<sequence length="1060" mass="125778">MLNIYNSNKIEVISQLLAKELIISPPLITEKLDIAVPNYFLGKWLWNEITVSNQISALYELKTISNYTETLLTNLFPEIDMGVWNFESIKWGIIDSFEELDSYKESLPIRNWINKFLNNKKIIDGDIYNLTKKIANNFIDYLIFRPEMISNWHKYDLNSQNLFNNLNSNEYWQPILFKLLQKKMPEKPSCLYMIEVIKNIKKLQNYKNKIPKCIYIISDNNLSRLHVDFYSKLAEFTKVNLYLLSVGDNLWNRINSIEGEVDFGGIENKLYLNNASIEGIFGKFGANYQKLIEETSNIEDINLNTKSIYIDPTINSSRKKDVPLINQIQKRLIDNKKYDFIINERDDSIIFRGHFNQLSQLEFVRNKIIEILETCEEIKYSDIAIVSPQTGLIKPFLKYIFNNELINGQKLPYFFIEGDYEDSSNIYNFLLNITQLAGEKITLEKIEYFLSQDFTQNIFNFDMKEKEEIILLLNQVGFHWGLDSNERLGEEKNSLEWCINRIILGLIYDKEFNFINNNLKSFSPKNISLDLNKWVKILIKLKEYINLLRGSFSYSVWVKKIKYILNDVNDFHQNFYLEICDLYRVMNNYSISYQSDQIIVLNVFREILISCINNSKYKNESYINKILVSDIEKIRLIPRNTIFLINMNNVYYPRLTIKENINILNKKYSLGDPSVFDREKYFFLELLISCRKQLIVSWVNNDKDNKKLDISYPIKELINYFESFLTIKQRKSIIKYFDYDKQQFSKTEENTFTSHYTLIDKIDWEEKKFDCKNFKLSELIYWFKTPQLYWLNKNNISPKGIFIHHPDDEYVTNFQKSQLVNNLIQKIEIDNHNCIDELKNLNIREQFIENGIIAPKKSIFSKEKEIKDLVLSLATNLSQNNNIDRTYIKSNSNKLEYFIAGEVVIELIHSKLTLKRLSEAWIKLLFISSLDKKIAKTKVIFRKENLYKSEILQSPDPYYARKILEEYINIFKNFSEKCLPLPPESTYKYVEAKMQSKNEKKAFSDRWIGNKSFTKGERDNTEIQLCFGNKKEPNFFFENDKFDDLSLRLYAPLFEALRNK</sequence>
<keyword evidence="6" id="KW-0269">Exonuclease</keyword>
<dbReference type="OrthoDB" id="9762834at2"/>
<dbReference type="Pfam" id="PF04257">
    <property type="entry name" value="Exonuc_V_gamma"/>
    <property type="match status" value="1"/>
</dbReference>
<keyword evidence="4 11" id="KW-0378">Hydrolase</keyword>
<dbReference type="Gene3D" id="1.10.486.10">
    <property type="entry name" value="PCRA, domain 4"/>
    <property type="match status" value="1"/>
</dbReference>
<dbReference type="PANTHER" id="PTHR30591">
    <property type="entry name" value="RECBCD ENZYME SUBUNIT RECC"/>
    <property type="match status" value="1"/>
</dbReference>
<dbReference type="GO" id="GO:0008854">
    <property type="term" value="F:exodeoxyribonuclease V activity"/>
    <property type="evidence" value="ECO:0007669"/>
    <property type="project" value="UniProtKB-EC"/>
</dbReference>
<feature type="domain" description="RecC C-terminal" evidence="10">
    <location>
        <begin position="775"/>
        <end position="992"/>
    </location>
</feature>
<dbReference type="GeneID" id="60200636"/>
<proteinExistence type="predicted"/>
<dbReference type="Proteomes" id="UP000001589">
    <property type="component" value="Chromosome"/>
</dbReference>
<evidence type="ECO:0000256" key="6">
    <source>
        <dbReference type="ARBA" id="ARBA00022839"/>
    </source>
</evidence>
<dbReference type="GO" id="GO:0005524">
    <property type="term" value="F:ATP binding"/>
    <property type="evidence" value="ECO:0007669"/>
    <property type="project" value="UniProtKB-KW"/>
</dbReference>
<keyword evidence="5" id="KW-0347">Helicase</keyword>
<keyword evidence="3" id="KW-0227">DNA damage</keyword>
<dbReference type="EMBL" id="CP000552">
    <property type="protein sequence ID" value="ABM72403.1"/>
    <property type="molecule type" value="Genomic_DNA"/>
</dbReference>
<dbReference type="InterPro" id="IPR027417">
    <property type="entry name" value="P-loop_NTPase"/>
</dbReference>
<keyword evidence="8" id="KW-0238">DNA-binding</keyword>
<dbReference type="SUPFAM" id="SSF52540">
    <property type="entry name" value="P-loop containing nucleoside triphosphate hydrolases"/>
    <property type="match status" value="2"/>
</dbReference>
<dbReference type="RefSeq" id="WP_011820503.1">
    <property type="nucleotide sequence ID" value="NC_008817.1"/>
</dbReference>
<dbReference type="PANTHER" id="PTHR30591:SF1">
    <property type="entry name" value="RECBCD ENZYME SUBUNIT RECC"/>
    <property type="match status" value="1"/>
</dbReference>
<keyword evidence="2" id="KW-0547">Nucleotide-binding</keyword>
<keyword evidence="9" id="KW-0234">DNA repair</keyword>
<dbReference type="Gene3D" id="3.40.50.300">
    <property type="entry name" value="P-loop containing nucleotide triphosphate hydrolases"/>
    <property type="match status" value="1"/>
</dbReference>
<dbReference type="SUPFAM" id="SSF52980">
    <property type="entry name" value="Restriction endonuclease-like"/>
    <property type="match status" value="1"/>
</dbReference>
<evidence type="ECO:0000313" key="12">
    <source>
        <dbReference type="Proteomes" id="UP000001589"/>
    </source>
</evidence>
<evidence type="ECO:0000259" key="10">
    <source>
        <dbReference type="Pfam" id="PF17946"/>
    </source>
</evidence>
<dbReference type="EC" id="3.1.11.5" evidence="11"/>
<protein>
    <submittedName>
        <fullName evidence="11">Possible exodeoxyribonuclease V subunit C 125 kD polypeptide</fullName>
        <ecNumber evidence="11">3.1.11.5</ecNumber>
    </submittedName>
</protein>
<evidence type="ECO:0000256" key="2">
    <source>
        <dbReference type="ARBA" id="ARBA00022741"/>
    </source>
</evidence>
<dbReference type="Gene3D" id="1.10.10.160">
    <property type="match status" value="1"/>
</dbReference>
<dbReference type="STRING" id="167542.P9515_11961"/>
<evidence type="ECO:0000256" key="8">
    <source>
        <dbReference type="ARBA" id="ARBA00023125"/>
    </source>
</evidence>
<evidence type="ECO:0000256" key="4">
    <source>
        <dbReference type="ARBA" id="ARBA00022801"/>
    </source>
</evidence>
<reference evidence="11 12" key="1">
    <citation type="journal article" date="2007" name="PLoS Genet.">
        <title>Patterns and implications of gene gain and loss in the evolution of Prochlorococcus.</title>
        <authorList>
            <person name="Kettler G.C."/>
            <person name="Martiny A.C."/>
            <person name="Huang K."/>
            <person name="Zucker J."/>
            <person name="Coleman M.L."/>
            <person name="Rodrigue S."/>
            <person name="Chen F."/>
            <person name="Lapidus A."/>
            <person name="Ferriera S."/>
            <person name="Johnson J."/>
            <person name="Steglich C."/>
            <person name="Church G.M."/>
            <person name="Richardson P."/>
            <person name="Chisholm S.W."/>
        </authorList>
    </citation>
    <scope>NUCLEOTIDE SEQUENCE [LARGE SCALE GENOMIC DNA]</scope>
    <source>
        <strain evidence="11 12">MIT 9515</strain>
    </source>
</reference>
<dbReference type="Pfam" id="PF17946">
    <property type="entry name" value="RecC_C"/>
    <property type="match status" value="1"/>
</dbReference>
<name>A2BX92_PROM5</name>
<dbReference type="GO" id="GO:0003677">
    <property type="term" value="F:DNA binding"/>
    <property type="evidence" value="ECO:0007669"/>
    <property type="project" value="UniProtKB-KW"/>
</dbReference>
<keyword evidence="7" id="KW-0067">ATP-binding</keyword>
<evidence type="ECO:0000256" key="5">
    <source>
        <dbReference type="ARBA" id="ARBA00022806"/>
    </source>
</evidence>
<accession>A2BX92</accession>
<dbReference type="KEGG" id="pmc:P9515_11961"/>
<evidence type="ECO:0000256" key="1">
    <source>
        <dbReference type="ARBA" id="ARBA00022722"/>
    </source>
</evidence>
<keyword evidence="1" id="KW-0540">Nuclease</keyword>
<dbReference type="GO" id="GO:0006310">
    <property type="term" value="P:DNA recombination"/>
    <property type="evidence" value="ECO:0007669"/>
    <property type="project" value="TreeGrafter"/>
</dbReference>
<dbReference type="AlphaFoldDB" id="A2BX92"/>
<organism evidence="11 12">
    <name type="scientific">Prochlorococcus marinus (strain MIT 9515)</name>
    <dbReference type="NCBI Taxonomy" id="167542"/>
    <lineage>
        <taxon>Bacteria</taxon>
        <taxon>Bacillati</taxon>
        <taxon>Cyanobacteriota</taxon>
        <taxon>Cyanophyceae</taxon>
        <taxon>Synechococcales</taxon>
        <taxon>Prochlorococcaceae</taxon>
        <taxon>Prochlorococcus</taxon>
    </lineage>
</organism>
<dbReference type="Gene3D" id="3.40.50.10930">
    <property type="match status" value="1"/>
</dbReference>
<evidence type="ECO:0000313" key="11">
    <source>
        <dbReference type="EMBL" id="ABM72403.1"/>
    </source>
</evidence>
<dbReference type="InterPro" id="IPR011335">
    <property type="entry name" value="Restrct_endonuc-II-like"/>
</dbReference>
<evidence type="ECO:0000256" key="3">
    <source>
        <dbReference type="ARBA" id="ARBA00022763"/>
    </source>
</evidence>
<dbReference type="GO" id="GO:0004386">
    <property type="term" value="F:helicase activity"/>
    <property type="evidence" value="ECO:0007669"/>
    <property type="project" value="UniProtKB-KW"/>
</dbReference>